<evidence type="ECO:0000313" key="2">
    <source>
        <dbReference type="Proteomes" id="UP000246991"/>
    </source>
</evidence>
<name>A0A317SPL6_9PEZI</name>
<dbReference type="EMBL" id="PYWC01000046">
    <property type="protein sequence ID" value="PWW75396.1"/>
    <property type="molecule type" value="Genomic_DNA"/>
</dbReference>
<evidence type="ECO:0000313" key="1">
    <source>
        <dbReference type="EMBL" id="PWW75396.1"/>
    </source>
</evidence>
<accession>A0A317SPL6</accession>
<proteinExistence type="predicted"/>
<dbReference type="Proteomes" id="UP000246991">
    <property type="component" value="Unassembled WGS sequence"/>
</dbReference>
<sequence>MRGKPPLAAPGIPKNKRTILSSKYLTPSGVTVADAMQRGAEDFVLLRYLNHPPLGALTRAQMTQVDGGRKYIAWLELAAHWTSGPVGECGFLPLPQIFSVSSADSFEFCPSYLSQFLPLYSRGRVEAGHCGDLSHPALSIVLANCIPPFPIGKILVSLTNIPKHNYLYTDIIDNYFAIPYDYRTLL</sequence>
<comment type="caution">
    <text evidence="1">The sequence shown here is derived from an EMBL/GenBank/DDBJ whole genome shotgun (WGS) entry which is preliminary data.</text>
</comment>
<dbReference type="AlphaFoldDB" id="A0A317SPL6"/>
<protein>
    <submittedName>
        <fullName evidence="1">Uncharacterized protein</fullName>
    </submittedName>
</protein>
<gene>
    <name evidence="1" type="ORF">C7212DRAFT_345379</name>
</gene>
<reference evidence="1 2" key="1">
    <citation type="submission" date="2018-03" db="EMBL/GenBank/DDBJ databases">
        <title>Genomes of Pezizomycetes fungi and the evolution of truffles.</title>
        <authorList>
            <person name="Murat C."/>
            <person name="Payen T."/>
            <person name="Noel B."/>
            <person name="Kuo A."/>
            <person name="Martin F.M."/>
        </authorList>
    </citation>
    <scope>NUCLEOTIDE SEQUENCE [LARGE SCALE GENOMIC DNA]</scope>
    <source>
        <strain evidence="1">091103-1</strain>
    </source>
</reference>
<organism evidence="1 2">
    <name type="scientific">Tuber magnatum</name>
    <name type="common">white Piedmont truffle</name>
    <dbReference type="NCBI Taxonomy" id="42249"/>
    <lineage>
        <taxon>Eukaryota</taxon>
        <taxon>Fungi</taxon>
        <taxon>Dikarya</taxon>
        <taxon>Ascomycota</taxon>
        <taxon>Pezizomycotina</taxon>
        <taxon>Pezizomycetes</taxon>
        <taxon>Pezizales</taxon>
        <taxon>Tuberaceae</taxon>
        <taxon>Tuber</taxon>
    </lineage>
</organism>
<keyword evidence="2" id="KW-1185">Reference proteome</keyword>